<dbReference type="Gene3D" id="3.40.50.720">
    <property type="entry name" value="NAD(P)-binding Rossmann-like Domain"/>
    <property type="match status" value="1"/>
</dbReference>
<dbReference type="Pfam" id="PF13561">
    <property type="entry name" value="adh_short_C2"/>
    <property type="match status" value="1"/>
</dbReference>
<proteinExistence type="inferred from homology"/>
<gene>
    <name evidence="3" type="ORF">G3M78_06650</name>
</gene>
<dbReference type="AlphaFoldDB" id="A0A7T0C585"/>
<name>A0A7T0C585_9BACT</name>
<organism evidence="3 4">
    <name type="scientific">Candidatus Nitrohelix vancouverensis</name>
    <dbReference type="NCBI Taxonomy" id="2705534"/>
    <lineage>
        <taxon>Bacteria</taxon>
        <taxon>Pseudomonadati</taxon>
        <taxon>Nitrospinota/Tectimicrobiota group</taxon>
        <taxon>Nitrospinota</taxon>
        <taxon>Nitrospinia</taxon>
        <taxon>Nitrospinales</taxon>
        <taxon>Nitrospinaceae</taxon>
        <taxon>Candidatus Nitrohelix</taxon>
    </lineage>
</organism>
<dbReference type="EMBL" id="CP048620">
    <property type="protein sequence ID" value="QPJ66791.1"/>
    <property type="molecule type" value="Genomic_DNA"/>
</dbReference>
<dbReference type="InterPro" id="IPR002347">
    <property type="entry name" value="SDR_fam"/>
</dbReference>
<dbReference type="PRINTS" id="PR00081">
    <property type="entry name" value="GDHRDH"/>
</dbReference>
<sequence length="255" mass="27198">MMESKTIVVTGAGSGIGRAISALLAKQGHTLILLGRREMALLDTLSGCENRERHKSFSCDIRKPEEIRTALKESGVSSLYGVVVNAGVGGENHYGAEDAWQEIIDINLTGSYNTVSECLPLLKKEPDAYKRIVFMSSILARLGVPGYSAYCASKAGLLGLMRSLAAELANDKILVNAICPGWVDTAMSQEGLQGFADALQITLPEAREKAMSVVPLGKMSTPEEIAAMTAFLMSEQQSSITGQTLDVNNGALMPT</sequence>
<accession>A0A7T0C585</accession>
<protein>
    <submittedName>
        <fullName evidence="3">SDR family oxidoreductase</fullName>
    </submittedName>
</protein>
<dbReference type="PANTHER" id="PTHR24321:SF8">
    <property type="entry name" value="ESTRADIOL 17-BETA-DEHYDROGENASE 8-RELATED"/>
    <property type="match status" value="1"/>
</dbReference>
<comment type="similarity">
    <text evidence="1">Belongs to the short-chain dehydrogenases/reductases (SDR) family.</text>
</comment>
<dbReference type="FunFam" id="3.40.50.720:FF:000084">
    <property type="entry name" value="Short-chain dehydrogenase reductase"/>
    <property type="match status" value="1"/>
</dbReference>
<evidence type="ECO:0000256" key="1">
    <source>
        <dbReference type="ARBA" id="ARBA00006484"/>
    </source>
</evidence>
<dbReference type="InterPro" id="IPR036291">
    <property type="entry name" value="NAD(P)-bd_dom_sf"/>
</dbReference>
<dbReference type="PROSITE" id="PS00061">
    <property type="entry name" value="ADH_SHORT"/>
    <property type="match status" value="1"/>
</dbReference>
<dbReference type="Proteomes" id="UP000594464">
    <property type="component" value="Chromosome"/>
</dbReference>
<dbReference type="CDD" id="cd05233">
    <property type="entry name" value="SDR_c"/>
    <property type="match status" value="1"/>
</dbReference>
<dbReference type="PANTHER" id="PTHR24321">
    <property type="entry name" value="DEHYDROGENASES, SHORT CHAIN"/>
    <property type="match status" value="1"/>
</dbReference>
<reference evidence="4" key="1">
    <citation type="submission" date="2020-02" db="EMBL/GenBank/DDBJ databases">
        <title>Genomic and physiological characterization of two novel Nitrospinaceae genera.</title>
        <authorList>
            <person name="Mueller A.J."/>
            <person name="Jung M.-Y."/>
            <person name="Strachan C.R."/>
            <person name="Herbold C.W."/>
            <person name="Kirkegaard R.H."/>
            <person name="Daims H."/>
        </authorList>
    </citation>
    <scope>NUCLEOTIDE SEQUENCE [LARGE SCALE GENOMIC DNA]</scope>
</reference>
<evidence type="ECO:0000256" key="2">
    <source>
        <dbReference type="ARBA" id="ARBA00023002"/>
    </source>
</evidence>
<dbReference type="InterPro" id="IPR020904">
    <property type="entry name" value="Sc_DH/Rdtase_CS"/>
</dbReference>
<dbReference type="GO" id="GO:0016491">
    <property type="term" value="F:oxidoreductase activity"/>
    <property type="evidence" value="ECO:0007669"/>
    <property type="project" value="UniProtKB-KW"/>
</dbReference>
<evidence type="ECO:0000313" key="3">
    <source>
        <dbReference type="EMBL" id="QPJ66791.1"/>
    </source>
</evidence>
<dbReference type="KEGG" id="nva:G3M78_06650"/>
<keyword evidence="2" id="KW-0560">Oxidoreductase</keyword>
<evidence type="ECO:0000313" key="4">
    <source>
        <dbReference type="Proteomes" id="UP000594464"/>
    </source>
</evidence>
<dbReference type="SUPFAM" id="SSF51735">
    <property type="entry name" value="NAD(P)-binding Rossmann-fold domains"/>
    <property type="match status" value="1"/>
</dbReference>